<dbReference type="SUPFAM" id="SSF54637">
    <property type="entry name" value="Thioesterase/thiol ester dehydrase-isomerase"/>
    <property type="match status" value="2"/>
</dbReference>
<evidence type="ECO:0000256" key="1">
    <source>
        <dbReference type="ARBA" id="ARBA00006538"/>
    </source>
</evidence>
<organism evidence="11 12">
    <name type="scientific">Xanthobacter autotrophicus (strain ATCC BAA-1158 / Py2)</name>
    <dbReference type="NCBI Taxonomy" id="78245"/>
    <lineage>
        <taxon>Bacteria</taxon>
        <taxon>Pseudomonadati</taxon>
        <taxon>Pseudomonadota</taxon>
        <taxon>Alphaproteobacteria</taxon>
        <taxon>Hyphomicrobiales</taxon>
        <taxon>Xanthobacteraceae</taxon>
        <taxon>Xanthobacter</taxon>
    </lineage>
</organism>
<dbReference type="Gene3D" id="2.40.160.210">
    <property type="entry name" value="Acyl-CoA thioesterase, double hotdog domain"/>
    <property type="match status" value="1"/>
</dbReference>
<dbReference type="Pfam" id="PF02551">
    <property type="entry name" value="Acyl_CoA_thio"/>
    <property type="match status" value="1"/>
</dbReference>
<dbReference type="InterPro" id="IPR003703">
    <property type="entry name" value="Acyl_CoA_thio"/>
</dbReference>
<dbReference type="InterPro" id="IPR025652">
    <property type="entry name" value="TesB_C"/>
</dbReference>
<dbReference type="InterPro" id="IPR049449">
    <property type="entry name" value="TesB_ACOT8-like_N"/>
</dbReference>
<dbReference type="Pfam" id="PF13622">
    <property type="entry name" value="4HBT_3"/>
    <property type="match status" value="1"/>
</dbReference>
<dbReference type="PhylomeDB" id="A7IHG1"/>
<protein>
    <recommendedName>
        <fullName evidence="7">Acyl-CoA thioesterase 2</fullName>
        <ecNumber evidence="5">3.1.2.20</ecNumber>
    </recommendedName>
    <alternativeName>
        <fullName evidence="8">Thioesterase II</fullName>
    </alternativeName>
</protein>
<dbReference type="GO" id="GO:0047617">
    <property type="term" value="F:fatty acyl-CoA hydrolase activity"/>
    <property type="evidence" value="ECO:0007669"/>
    <property type="project" value="UniProtKB-EC"/>
</dbReference>
<dbReference type="KEGG" id="xau:Xaut_2210"/>
<evidence type="ECO:0000259" key="10">
    <source>
        <dbReference type="Pfam" id="PF13622"/>
    </source>
</evidence>
<dbReference type="CDD" id="cd03445">
    <property type="entry name" value="Thioesterase_II_repeat2"/>
    <property type="match status" value="1"/>
</dbReference>
<dbReference type="Proteomes" id="UP000002417">
    <property type="component" value="Chromosome"/>
</dbReference>
<dbReference type="AlphaFoldDB" id="A7IHG1"/>
<dbReference type="STRING" id="78245.Xaut_2210"/>
<evidence type="ECO:0000256" key="4">
    <source>
        <dbReference type="ARBA" id="ARBA00023098"/>
    </source>
</evidence>
<comment type="subunit">
    <text evidence="2">Homotetramer.</text>
</comment>
<comment type="similarity">
    <text evidence="1">Belongs to the C/M/P thioester hydrolase family.</text>
</comment>
<reference evidence="11 12" key="1">
    <citation type="submission" date="2007-07" db="EMBL/GenBank/DDBJ databases">
        <title>Complete sequence of chromosome of Xanthobacter autotrophicus Py2.</title>
        <authorList>
            <consortium name="US DOE Joint Genome Institute"/>
            <person name="Copeland A."/>
            <person name="Lucas S."/>
            <person name="Lapidus A."/>
            <person name="Barry K."/>
            <person name="Glavina del Rio T."/>
            <person name="Hammon N."/>
            <person name="Israni S."/>
            <person name="Dalin E."/>
            <person name="Tice H."/>
            <person name="Pitluck S."/>
            <person name="Sims D."/>
            <person name="Brettin T."/>
            <person name="Bruce D."/>
            <person name="Detter J.C."/>
            <person name="Han C."/>
            <person name="Tapia R."/>
            <person name="Brainard J."/>
            <person name="Schmutz J."/>
            <person name="Larimer F."/>
            <person name="Land M."/>
            <person name="Hauser L."/>
            <person name="Kyrpides N."/>
            <person name="Kim E."/>
            <person name="Ensigns S.A."/>
            <person name="Richardson P."/>
        </authorList>
    </citation>
    <scope>NUCLEOTIDE SEQUENCE [LARGE SCALE GENOMIC DNA]</scope>
    <source>
        <strain evidence="12">ATCC BAA-1158 / Py2</strain>
    </source>
</reference>
<evidence type="ECO:0000313" key="12">
    <source>
        <dbReference type="Proteomes" id="UP000002417"/>
    </source>
</evidence>
<evidence type="ECO:0000313" key="11">
    <source>
        <dbReference type="EMBL" id="ABS67454.1"/>
    </source>
</evidence>
<keyword evidence="3 11" id="KW-0378">Hydrolase</keyword>
<evidence type="ECO:0000256" key="6">
    <source>
        <dbReference type="ARBA" id="ARBA00050943"/>
    </source>
</evidence>
<evidence type="ECO:0000259" key="9">
    <source>
        <dbReference type="Pfam" id="PF02551"/>
    </source>
</evidence>
<dbReference type="GO" id="GO:0009062">
    <property type="term" value="P:fatty acid catabolic process"/>
    <property type="evidence" value="ECO:0007669"/>
    <property type="project" value="TreeGrafter"/>
</dbReference>
<evidence type="ECO:0000256" key="8">
    <source>
        <dbReference type="ARBA" id="ARBA00079653"/>
    </source>
</evidence>
<dbReference type="FunFam" id="2.40.160.210:FF:000001">
    <property type="entry name" value="Acyl-CoA thioesterase II"/>
    <property type="match status" value="1"/>
</dbReference>
<accession>A7IHG1</accession>
<feature type="domain" description="Acyl-CoA thioesterase-like N-terminal HotDog" evidence="10">
    <location>
        <begin position="57"/>
        <end position="136"/>
    </location>
</feature>
<dbReference type="eggNOG" id="COG1946">
    <property type="taxonomic scope" value="Bacteria"/>
</dbReference>
<dbReference type="InterPro" id="IPR042171">
    <property type="entry name" value="Acyl-CoA_hotdog"/>
</dbReference>
<dbReference type="CDD" id="cd03444">
    <property type="entry name" value="Thioesterase_II_repeat1"/>
    <property type="match status" value="1"/>
</dbReference>
<dbReference type="InterPro" id="IPR029069">
    <property type="entry name" value="HotDog_dom_sf"/>
</dbReference>
<comment type="catalytic activity">
    <reaction evidence="6">
        <text>a fatty acyl-CoA + H2O = a fatty acid + CoA + H(+)</text>
        <dbReference type="Rhea" id="RHEA:16781"/>
        <dbReference type="ChEBI" id="CHEBI:15377"/>
        <dbReference type="ChEBI" id="CHEBI:15378"/>
        <dbReference type="ChEBI" id="CHEBI:28868"/>
        <dbReference type="ChEBI" id="CHEBI:57287"/>
        <dbReference type="ChEBI" id="CHEBI:77636"/>
        <dbReference type="EC" id="3.1.2.20"/>
    </reaction>
    <physiologicalReaction direction="left-to-right" evidence="6">
        <dbReference type="Rhea" id="RHEA:16782"/>
    </physiologicalReaction>
</comment>
<dbReference type="EC" id="3.1.2.20" evidence="5"/>
<keyword evidence="12" id="KW-1185">Reference proteome</keyword>
<proteinExistence type="inferred from homology"/>
<dbReference type="NCBIfam" id="TIGR00189">
    <property type="entry name" value="tesB"/>
    <property type="match status" value="1"/>
</dbReference>
<evidence type="ECO:0000256" key="2">
    <source>
        <dbReference type="ARBA" id="ARBA00011881"/>
    </source>
</evidence>
<dbReference type="EMBL" id="CP000781">
    <property type="protein sequence ID" value="ABS67454.1"/>
    <property type="molecule type" value="Genomic_DNA"/>
</dbReference>
<evidence type="ECO:0000256" key="3">
    <source>
        <dbReference type="ARBA" id="ARBA00022801"/>
    </source>
</evidence>
<dbReference type="PANTHER" id="PTHR11066">
    <property type="entry name" value="ACYL-COA THIOESTERASE"/>
    <property type="match status" value="1"/>
</dbReference>
<sequence>MACSDPIPSLRSALRAGVFSEPSPMTGSPSDVDTLLGILDLEPLEINLFRGRTVTPDGGRVFGGQVVAQALVAARRTVEAERVTHSLHGYFLLGGDPRVPIIYDVDRIRDGRSFTTRRVVAIQHGQAIFSMAVSFQVVEEGLHHQGAMPDVPAPEDLPSDDAWRDKLMARFPAAAKRDWMALRPLEVKPTSLDPAYLGAPGARPSMWLRTRGPLPDDLPTHQAVLAYASDLALLQAALLPHGKSVFDRDMQVASLDHALWFHRPFRADDWLLYTQESPTAAGARGFCRGEIFTRDGTLVASAAQEGLMRPVSPR</sequence>
<feature type="domain" description="Acyl-CoA thioesterase 2 C-terminal" evidence="9">
    <location>
        <begin position="183"/>
        <end position="307"/>
    </location>
</feature>
<dbReference type="GO" id="GO:0006637">
    <property type="term" value="P:acyl-CoA metabolic process"/>
    <property type="evidence" value="ECO:0007669"/>
    <property type="project" value="InterPro"/>
</dbReference>
<keyword evidence="4" id="KW-0443">Lipid metabolism</keyword>
<evidence type="ECO:0000256" key="5">
    <source>
        <dbReference type="ARBA" id="ARBA00038894"/>
    </source>
</evidence>
<name>A7IHG1_XANP2</name>
<dbReference type="HOGENOM" id="CLU_032690_0_0_5"/>
<gene>
    <name evidence="11" type="ordered locus">Xaut_2210</name>
</gene>
<evidence type="ECO:0000256" key="7">
    <source>
        <dbReference type="ARBA" id="ARBA00071120"/>
    </source>
</evidence>
<dbReference type="PANTHER" id="PTHR11066:SF34">
    <property type="entry name" value="ACYL-COENZYME A THIOESTERASE 8"/>
    <property type="match status" value="1"/>
</dbReference>